<feature type="domain" description="DUF8032" evidence="2">
    <location>
        <begin position="400"/>
        <end position="491"/>
    </location>
</feature>
<keyword evidence="4" id="KW-1185">Reference proteome</keyword>
<reference evidence="3 4" key="1">
    <citation type="journal article" date="2018" name="MBio">
        <title>Comparative Genomics Reveals the Core Gene Toolbox for the Fungus-Insect Symbiosis.</title>
        <authorList>
            <person name="Wang Y."/>
            <person name="Stata M."/>
            <person name="Wang W."/>
            <person name="Stajich J.E."/>
            <person name="White M.M."/>
            <person name="Moncalvo J.M."/>
        </authorList>
    </citation>
    <scope>NUCLEOTIDE SEQUENCE [LARGE SCALE GENOMIC DNA]</scope>
    <source>
        <strain evidence="3 4">SWE-8-4</strain>
    </source>
</reference>
<feature type="compositionally biased region" description="Polar residues" evidence="1">
    <location>
        <begin position="1039"/>
        <end position="1049"/>
    </location>
</feature>
<feature type="region of interest" description="Disordered" evidence="1">
    <location>
        <begin position="529"/>
        <end position="563"/>
    </location>
</feature>
<feature type="domain" description="DUF8032" evidence="2">
    <location>
        <begin position="610"/>
        <end position="705"/>
    </location>
</feature>
<dbReference type="Pfam" id="PF26087">
    <property type="entry name" value="DUF8032"/>
    <property type="match status" value="2"/>
</dbReference>
<feature type="compositionally biased region" description="Polar residues" evidence="1">
    <location>
        <begin position="1115"/>
        <end position="1129"/>
    </location>
</feature>
<dbReference type="EMBL" id="MBFR01000008">
    <property type="protein sequence ID" value="PVU97733.1"/>
    <property type="molecule type" value="Genomic_DNA"/>
</dbReference>
<feature type="compositionally biased region" description="Polar residues" evidence="1">
    <location>
        <begin position="1561"/>
        <end position="1574"/>
    </location>
</feature>
<feature type="compositionally biased region" description="Basic and acidic residues" evidence="1">
    <location>
        <begin position="243"/>
        <end position="258"/>
    </location>
</feature>
<feature type="region of interest" description="Disordered" evidence="1">
    <location>
        <begin position="239"/>
        <end position="258"/>
    </location>
</feature>
<feature type="compositionally biased region" description="Low complexity" evidence="1">
    <location>
        <begin position="1549"/>
        <end position="1560"/>
    </location>
</feature>
<feature type="region of interest" description="Disordered" evidence="1">
    <location>
        <begin position="348"/>
        <end position="391"/>
    </location>
</feature>
<feature type="compositionally biased region" description="Polar residues" evidence="1">
    <location>
        <begin position="1477"/>
        <end position="1492"/>
    </location>
</feature>
<comment type="caution">
    <text evidence="3">The sequence shown here is derived from an EMBL/GenBank/DDBJ whole genome shotgun (WGS) entry which is preliminary data.</text>
</comment>
<dbReference type="Proteomes" id="UP000245383">
    <property type="component" value="Unassembled WGS sequence"/>
</dbReference>
<feature type="region of interest" description="Disordered" evidence="1">
    <location>
        <begin position="1541"/>
        <end position="1584"/>
    </location>
</feature>
<feature type="region of interest" description="Disordered" evidence="1">
    <location>
        <begin position="1110"/>
        <end position="1144"/>
    </location>
</feature>
<gene>
    <name evidence="3" type="ORF">BB561_000373</name>
</gene>
<feature type="region of interest" description="Disordered" evidence="1">
    <location>
        <begin position="1887"/>
        <end position="1922"/>
    </location>
</feature>
<name>A0A2T9YZG9_9FUNG</name>
<evidence type="ECO:0000313" key="3">
    <source>
        <dbReference type="EMBL" id="PVU97733.1"/>
    </source>
</evidence>
<feature type="compositionally biased region" description="Polar residues" evidence="1">
    <location>
        <begin position="348"/>
        <end position="359"/>
    </location>
</feature>
<dbReference type="OrthoDB" id="5599902at2759"/>
<protein>
    <recommendedName>
        <fullName evidence="2">DUF8032 domain-containing protein</fullName>
    </recommendedName>
</protein>
<feature type="region of interest" description="Disordered" evidence="1">
    <location>
        <begin position="767"/>
        <end position="799"/>
    </location>
</feature>
<feature type="compositionally biased region" description="Basic and acidic residues" evidence="1">
    <location>
        <begin position="769"/>
        <end position="782"/>
    </location>
</feature>
<evidence type="ECO:0000256" key="1">
    <source>
        <dbReference type="SAM" id="MobiDB-lite"/>
    </source>
</evidence>
<feature type="compositionally biased region" description="Basic residues" evidence="1">
    <location>
        <begin position="1905"/>
        <end position="1917"/>
    </location>
</feature>
<feature type="region of interest" description="Disordered" evidence="1">
    <location>
        <begin position="1477"/>
        <end position="1497"/>
    </location>
</feature>
<proteinExistence type="predicted"/>
<accession>A0A2T9YZG9</accession>
<evidence type="ECO:0000313" key="4">
    <source>
        <dbReference type="Proteomes" id="UP000245383"/>
    </source>
</evidence>
<sequence length="1949" mass="216223">MAGVVGSIVYRQKLSFKVAKLFLHSAAGFPDNDRYSIASFLAGEHTDSQKNIQQDKSSDTALLQLEEQLKKYENLTSNDLNIHLLDNILFPYVTDPEYPIETSTLSKAFEASSLLSDSKLKHNDSTTINSQISQEISYSQRFLADSITDGISNFDKILLNNPQNSAPGSSSCPGSILQRNVDESNKLGIFGLNGALENSYKSFKDMVNTENLNLSLKENSARENVLLESLLLKNYSTSSNTDNNKKRTIDNVSSDKHDEKRIKKSEFDDILKMDYLTYNSDSADFFQTHLDNISSSLGISNQKTLDDNSINKISDSSNQNGVLFGLSELSERGLKNSEYQMDDLVTENSSNKQNLVQHENNNKNKVDDSINKKNKEDSDKNNDELNKGPTYHIDNEGVPFISFTYTKRGKLLRHTIRCDIDKTLISEIPSSFRLNNCVYPKAYCNKCDYQGNRWDYETACNDYGWRLAFLNQEQLAGKRGMLQRAVDSYRNLMSGRKNRRISKQQKLMQPEYIVGSGPNGLLNYENPSHVGTSKSNNNESEKNVTKIKNNLGLKSSADPKDNSKDMTIRKHIVSDRGELKTLKFRKTHILPKLRDISETLHVSANSLPKMLLVDVFTRSRFDRIRIKADLGSVSSSTVPKEFQNAHCVYPRAQSTAKERYKGALGRWAFEVTCNEISWKLAWLNQPRLTSKRPVMQKCLDAYRWRLPQPPIAILECLKNTPSVHSDSQFLALWVPRWGRKQFLDRKFANDTKDSKVGKETKTDINYQVSKDEENTLDTKDDNIITSSIPKSESGGVESNKFDQIDESNIITNNNTINVNATDKLVINENESMEKINNILSDSNNNNGLNSDDLSNRNQTLYNAKLSLLNNINVLNNIPEFSKFSHGTNLTSFSHDEIAAALVAAAQAMSDSSLLAEQNVDNKSENIQYNTCASSSTDINQTLSNSKNSLFYNNNQNNTSFSSMPHNIQHQPSTDDQTSDNNETNKNLNAALNNIEQANLDISSNNTSWKNLQNDNNSKNVSYTLQKPTEQAQKIDSHLLNAQNNSNSNTRDAKILELPKNTPKDTLLSDTKLKSERKSQIYSKTLPSSFLKQNSSSEPHQKVLKKLKPLAKEATHNQSSEKTSATNNLPTIPEAHPNKKGDSNKANLETLLSSNNTPIKSFANPAKVDQPVPVNSNISFDTFFSSSLLSSANARSNLAPTGNNLNPNYLLGINQAYNFAMNSDPNFLHQQLINYTLENMNKISAMSGNPFVPLHINHNSSSSTSGNILPKFPDHVKLAPKVQPATNINKVKSLVNIKSNNENFEANSKNQETDKIKSQNLAQANNFPNIAPLSKIQPTPPTQNRFQRLAEMSQPRMSLIASNVNDTKIMVNKISKSHVLAPKPLGNSVNVTNLMIKPRSYNSVANLTDPNLSLPQNISNISKTRSFTNLQGAASLNGSSMITKQSHLGAFNPTNLKPNINLHAQNFVFPHQNPTKIQLEKPSQTNNSSNTENLGKISKQKSEIAKEAASILADVLRELAVQAVQAKRGNSLVNNSNIISSETDKNKLDSSSINTSSNTNNPAMSNSDSDQNTLQSKEDKSEKPVLISENIDSKVWRLEKLLKNLQSSSENNTTDTKQLSNLFSFSAGADASSLNPPALLNQSDMFNKNNINNLGQLIASQAEYAYIDKLKTKVPGVVEIYPKASSSVPNSTPHNLDFRAVLLKTLANLQNTSAEKPILNIKPNNTPSAIKSTEIKTKTNENRQIPILPQNNNTNESIKVKTENQAKMINPMPIGPLSNTNQMFAPFAIPSYPIPVSTPTPIPNLSIQSQFNASQNNSSHQALITALVSKLPPSDLAKVIAGLSERMAAANQVQQQPISSAGLQTNNIQFSQQQYQPIMLKSSASFPNLVQTKGDRPDGSGVKAIPKSKLKPRDKKAKQQSTKLNKNVGMVEIAKKVGSSSTCNDIPKGQ</sequence>
<feature type="region of interest" description="Disordered" evidence="1">
    <location>
        <begin position="1039"/>
        <end position="1079"/>
    </location>
</feature>
<feature type="compositionally biased region" description="Basic and acidic residues" evidence="1">
    <location>
        <begin position="360"/>
        <end position="386"/>
    </location>
</feature>
<organism evidence="3 4">
    <name type="scientific">Smittium simulii</name>
    <dbReference type="NCBI Taxonomy" id="133385"/>
    <lineage>
        <taxon>Eukaryota</taxon>
        <taxon>Fungi</taxon>
        <taxon>Fungi incertae sedis</taxon>
        <taxon>Zoopagomycota</taxon>
        <taxon>Kickxellomycotina</taxon>
        <taxon>Harpellomycetes</taxon>
        <taxon>Harpellales</taxon>
        <taxon>Legeriomycetaceae</taxon>
        <taxon>Smittium</taxon>
    </lineage>
</organism>
<feature type="region of interest" description="Disordered" evidence="1">
    <location>
        <begin position="947"/>
        <end position="984"/>
    </location>
</feature>
<dbReference type="STRING" id="133385.A0A2T9YZG9"/>
<dbReference type="InterPro" id="IPR058345">
    <property type="entry name" value="DUF8032"/>
</dbReference>
<evidence type="ECO:0000259" key="2">
    <source>
        <dbReference type="Pfam" id="PF26087"/>
    </source>
</evidence>